<feature type="domain" description="VanZ-like" evidence="2">
    <location>
        <begin position="46"/>
        <end position="161"/>
    </location>
</feature>
<evidence type="ECO:0000313" key="3">
    <source>
        <dbReference type="EMBL" id="TWH71755.1"/>
    </source>
</evidence>
<name>A0A562IM04_9ACTN</name>
<dbReference type="Pfam" id="PF04892">
    <property type="entry name" value="VanZ"/>
    <property type="match status" value="1"/>
</dbReference>
<gene>
    <name evidence="3" type="ORF">JD78_00253</name>
</gene>
<keyword evidence="1" id="KW-1133">Transmembrane helix</keyword>
<evidence type="ECO:0000313" key="4">
    <source>
        <dbReference type="Proteomes" id="UP000321490"/>
    </source>
</evidence>
<dbReference type="EMBL" id="VLKF01000001">
    <property type="protein sequence ID" value="TWH71755.1"/>
    <property type="molecule type" value="Genomic_DNA"/>
</dbReference>
<dbReference type="OrthoDB" id="3296153at2"/>
<feature type="transmembrane region" description="Helical" evidence="1">
    <location>
        <begin position="79"/>
        <end position="100"/>
    </location>
</feature>
<protein>
    <submittedName>
        <fullName evidence="3">Glycopeptide antibiotics resistance protein</fullName>
    </submittedName>
</protein>
<dbReference type="InterPro" id="IPR006976">
    <property type="entry name" value="VanZ-like"/>
</dbReference>
<evidence type="ECO:0000259" key="2">
    <source>
        <dbReference type="Pfam" id="PF04892"/>
    </source>
</evidence>
<reference evidence="3 4" key="1">
    <citation type="submission" date="2019-07" db="EMBL/GenBank/DDBJ databases">
        <title>R&amp;d 2014.</title>
        <authorList>
            <person name="Klenk H.-P."/>
        </authorList>
    </citation>
    <scope>NUCLEOTIDE SEQUENCE [LARGE SCALE GENOMIC DNA]</scope>
    <source>
        <strain evidence="3 4">DSM 45764</strain>
    </source>
</reference>
<keyword evidence="1" id="KW-0812">Transmembrane</keyword>
<comment type="caution">
    <text evidence="3">The sequence shown here is derived from an EMBL/GenBank/DDBJ whole genome shotgun (WGS) entry which is preliminary data.</text>
</comment>
<feature type="transmembrane region" description="Helical" evidence="1">
    <location>
        <begin position="145"/>
        <end position="162"/>
    </location>
</feature>
<evidence type="ECO:0000256" key="1">
    <source>
        <dbReference type="SAM" id="Phobius"/>
    </source>
</evidence>
<dbReference type="AlphaFoldDB" id="A0A562IM04"/>
<proteinExistence type="predicted"/>
<accession>A0A562IM04</accession>
<dbReference type="PANTHER" id="PTHR36834:SF1">
    <property type="entry name" value="INTEGRAL MEMBRANE PROTEIN"/>
    <property type="match status" value="1"/>
</dbReference>
<feature type="transmembrane region" description="Helical" evidence="1">
    <location>
        <begin position="6"/>
        <end position="26"/>
    </location>
</feature>
<organism evidence="3 4">
    <name type="scientific">Modestobacter roseus</name>
    <dbReference type="NCBI Taxonomy" id="1181884"/>
    <lineage>
        <taxon>Bacteria</taxon>
        <taxon>Bacillati</taxon>
        <taxon>Actinomycetota</taxon>
        <taxon>Actinomycetes</taxon>
        <taxon>Geodermatophilales</taxon>
        <taxon>Geodermatophilaceae</taxon>
        <taxon>Modestobacter</taxon>
    </lineage>
</organism>
<feature type="transmembrane region" description="Helical" evidence="1">
    <location>
        <begin position="107"/>
        <end position="125"/>
    </location>
</feature>
<dbReference type="RefSeq" id="WP_153356675.1">
    <property type="nucleotide sequence ID" value="NZ_JABGDC010000013.1"/>
</dbReference>
<dbReference type="Proteomes" id="UP000321490">
    <property type="component" value="Unassembled WGS sequence"/>
</dbReference>
<feature type="transmembrane region" description="Helical" evidence="1">
    <location>
        <begin position="38"/>
        <end position="59"/>
    </location>
</feature>
<keyword evidence="1" id="KW-0472">Membrane</keyword>
<keyword evidence="4" id="KW-1185">Reference proteome</keyword>
<dbReference type="PANTHER" id="PTHR36834">
    <property type="entry name" value="MEMBRANE PROTEIN-RELATED"/>
    <property type="match status" value="1"/>
</dbReference>
<dbReference type="InterPro" id="IPR053150">
    <property type="entry name" value="Teicoplanin_resist-assoc"/>
</dbReference>
<sequence length="191" mass="20408">MFRQVPVIPVVVPSAAVLFVALLWHLHRRDRLTVPRAAVALVLCGYLAGIVANTVFPVFLDKPVADGSWATSFNLVPLAGYEVADALVNVLVLVPVGVLVPLLRDTASWWQAVAAGAGLSLAIELTQLLTDHFLSGGHIADVNDLVFNVLGAALGAGLFRALSRVPRVAALVDRVRWRGTRPTSRSAVHRS</sequence>